<organism evidence="1 2">
    <name type="scientific">Micromonospora craniellae</name>
    <dbReference type="NCBI Taxonomy" id="2294034"/>
    <lineage>
        <taxon>Bacteria</taxon>
        <taxon>Bacillati</taxon>
        <taxon>Actinomycetota</taxon>
        <taxon>Actinomycetes</taxon>
        <taxon>Micromonosporales</taxon>
        <taxon>Micromonosporaceae</taxon>
        <taxon>Micromonospora</taxon>
    </lineage>
</organism>
<protein>
    <submittedName>
        <fullName evidence="1">Uncharacterized protein</fullName>
    </submittedName>
</protein>
<dbReference type="OrthoDB" id="9804333at2"/>
<name>A0A372G2N3_9ACTN</name>
<gene>
    <name evidence="1" type="ORF">D0Q02_08395</name>
</gene>
<dbReference type="AlphaFoldDB" id="A0A372G2N3"/>
<dbReference type="EMBL" id="QVFU01000005">
    <property type="protein sequence ID" value="RFS47154.1"/>
    <property type="molecule type" value="Genomic_DNA"/>
</dbReference>
<sequence length="136" mass="14461">MHLAGQLGTPHTVVFAEDLSTEAILAGLRHGRSWIAESTSVHLEVTASSADRVAAVGQRLSTGGEQATVRVWVSGVPSGVVSLHTERGTVHREALPPDGTGTTRWHTTADEAGFVRVEVRHPTRQMAALTNPLILT</sequence>
<evidence type="ECO:0000313" key="1">
    <source>
        <dbReference type="EMBL" id="RFS47154.1"/>
    </source>
</evidence>
<evidence type="ECO:0000313" key="2">
    <source>
        <dbReference type="Proteomes" id="UP000262621"/>
    </source>
</evidence>
<proteinExistence type="predicted"/>
<keyword evidence="2" id="KW-1185">Reference proteome</keyword>
<comment type="caution">
    <text evidence="1">The sequence shown here is derived from an EMBL/GenBank/DDBJ whole genome shotgun (WGS) entry which is preliminary data.</text>
</comment>
<accession>A0A372G2N3</accession>
<reference evidence="1 2" key="1">
    <citation type="submission" date="2018-08" db="EMBL/GenBank/DDBJ databases">
        <title>Verrucosispora craniellae sp. nov., isolated from a marine sponge in the South China Sea.</title>
        <authorList>
            <person name="Li L."/>
            <person name="Lin H.W."/>
        </authorList>
    </citation>
    <scope>NUCLEOTIDE SEQUENCE [LARGE SCALE GENOMIC DNA]</scope>
    <source>
        <strain evidence="1 2">LHW63014</strain>
    </source>
</reference>
<dbReference type="Proteomes" id="UP000262621">
    <property type="component" value="Unassembled WGS sequence"/>
</dbReference>